<dbReference type="GO" id="GO:0016020">
    <property type="term" value="C:membrane"/>
    <property type="evidence" value="ECO:0007669"/>
    <property type="project" value="InterPro"/>
</dbReference>
<dbReference type="Gene3D" id="3.30.565.10">
    <property type="entry name" value="Histidine kinase-like ATPase, C-terminal domain"/>
    <property type="match status" value="1"/>
</dbReference>
<dbReference type="EMBL" id="JABANE010000004">
    <property type="protein sequence ID" value="NME66781.1"/>
    <property type="molecule type" value="Genomic_DNA"/>
</dbReference>
<feature type="transmembrane region" description="Helical" evidence="1">
    <location>
        <begin position="21"/>
        <end position="39"/>
    </location>
</feature>
<comment type="caution">
    <text evidence="3">The sequence shown here is derived from an EMBL/GenBank/DDBJ whole genome shotgun (WGS) entry which is preliminary data.</text>
</comment>
<evidence type="ECO:0000256" key="1">
    <source>
        <dbReference type="SAM" id="Phobius"/>
    </source>
</evidence>
<sequence length="370" mass="43625">MERDNMNVTIEKVFQNKTKVHVLYWVGWLFTFTLTYGSLHGDYTSSFFTEMMQLPFRLMFVYGVIEFLVPNFLNKKKISLFFLLFGVALIGITVMTRFMFVYVITELPFFVKSQPSHDFDFHALVNSAMKLAFALMLPLIFAFFERWYNLQKETQALHEDKIEAEFAFLKSQLHPHFLFNTLNSLYSLIITKDSRAEDLVLKLSSLLRYMLYEATSKTILFSQELEYIKDYIDLEKNRYGERCKVVLEVNTNEREHTISPLLMLSFLENSFKHGLNGHTENGWIHIKINIDENDWLDFKVENSISTLMQEHKKNLGNGIGLKNVKRRLDILYKDNYQLNITSNNTYRVHMRVNLKALSSEKIMKSKEVLI</sequence>
<protein>
    <submittedName>
        <fullName evidence="3">Histidine kinase</fullName>
    </submittedName>
</protein>
<dbReference type="Pfam" id="PF06580">
    <property type="entry name" value="His_kinase"/>
    <property type="match status" value="1"/>
</dbReference>
<feature type="transmembrane region" description="Helical" evidence="1">
    <location>
        <begin position="54"/>
        <end position="73"/>
    </location>
</feature>
<organism evidence="3 4">
    <name type="scientific">Flammeovirga aprica JL-4</name>
    <dbReference type="NCBI Taxonomy" id="694437"/>
    <lineage>
        <taxon>Bacteria</taxon>
        <taxon>Pseudomonadati</taxon>
        <taxon>Bacteroidota</taxon>
        <taxon>Cytophagia</taxon>
        <taxon>Cytophagales</taxon>
        <taxon>Flammeovirgaceae</taxon>
        <taxon>Flammeovirga</taxon>
    </lineage>
</organism>
<keyword evidence="3" id="KW-0418">Kinase</keyword>
<gene>
    <name evidence="3" type="ORF">HHU12_02280</name>
</gene>
<accession>A0A7X9RSA1</accession>
<keyword evidence="1" id="KW-0472">Membrane</keyword>
<dbReference type="InterPro" id="IPR036890">
    <property type="entry name" value="HATPase_C_sf"/>
</dbReference>
<dbReference type="PANTHER" id="PTHR34220:SF7">
    <property type="entry name" value="SENSOR HISTIDINE KINASE YPDA"/>
    <property type="match status" value="1"/>
</dbReference>
<dbReference type="Proteomes" id="UP000576082">
    <property type="component" value="Unassembled WGS sequence"/>
</dbReference>
<evidence type="ECO:0000313" key="4">
    <source>
        <dbReference type="Proteomes" id="UP000576082"/>
    </source>
</evidence>
<keyword evidence="4" id="KW-1185">Reference proteome</keyword>
<feature type="transmembrane region" description="Helical" evidence="1">
    <location>
        <begin position="124"/>
        <end position="144"/>
    </location>
</feature>
<dbReference type="InterPro" id="IPR010559">
    <property type="entry name" value="Sig_transdc_His_kin_internal"/>
</dbReference>
<keyword evidence="1" id="KW-1133">Transmembrane helix</keyword>
<reference evidence="3 4" key="1">
    <citation type="submission" date="2020-04" db="EMBL/GenBank/DDBJ databases">
        <title>Flammeovirga sp. SR4, a novel species isolated from seawater.</title>
        <authorList>
            <person name="Wang X."/>
        </authorList>
    </citation>
    <scope>NUCLEOTIDE SEQUENCE [LARGE SCALE GENOMIC DNA]</scope>
    <source>
        <strain evidence="3 4">ATCC 23126</strain>
    </source>
</reference>
<evidence type="ECO:0000259" key="2">
    <source>
        <dbReference type="Pfam" id="PF06580"/>
    </source>
</evidence>
<dbReference type="PANTHER" id="PTHR34220">
    <property type="entry name" value="SENSOR HISTIDINE KINASE YPDA"/>
    <property type="match status" value="1"/>
</dbReference>
<feature type="domain" description="Signal transduction histidine kinase internal region" evidence="2">
    <location>
        <begin position="164"/>
        <end position="242"/>
    </location>
</feature>
<feature type="transmembrane region" description="Helical" evidence="1">
    <location>
        <begin position="80"/>
        <end position="104"/>
    </location>
</feature>
<dbReference type="RefSeq" id="WP_169654589.1">
    <property type="nucleotide sequence ID" value="NZ_JABANE010000004.1"/>
</dbReference>
<proteinExistence type="predicted"/>
<dbReference type="GO" id="GO:0000155">
    <property type="term" value="F:phosphorelay sensor kinase activity"/>
    <property type="evidence" value="ECO:0007669"/>
    <property type="project" value="InterPro"/>
</dbReference>
<keyword evidence="3" id="KW-0808">Transferase</keyword>
<keyword evidence="1" id="KW-0812">Transmembrane</keyword>
<dbReference type="InterPro" id="IPR050640">
    <property type="entry name" value="Bact_2-comp_sensor_kinase"/>
</dbReference>
<dbReference type="AlphaFoldDB" id="A0A7X9RSA1"/>
<evidence type="ECO:0000313" key="3">
    <source>
        <dbReference type="EMBL" id="NME66781.1"/>
    </source>
</evidence>
<name>A0A7X9RSA1_9BACT</name>